<dbReference type="InterPro" id="IPR026960">
    <property type="entry name" value="RVT-Znf"/>
</dbReference>
<reference evidence="3" key="2">
    <citation type="submission" date="2025-08" db="UniProtKB">
        <authorList>
            <consortium name="RefSeq"/>
        </authorList>
    </citation>
    <scope>IDENTIFICATION</scope>
    <source>
        <tissue evidence="3">Leaf</tissue>
    </source>
</reference>
<reference evidence="2" key="1">
    <citation type="journal article" date="2021" name="Nat. Commun.">
        <title>Genomic analyses provide insights into spinach domestication and the genetic basis of agronomic traits.</title>
        <authorList>
            <person name="Cai X."/>
            <person name="Sun X."/>
            <person name="Xu C."/>
            <person name="Sun H."/>
            <person name="Wang X."/>
            <person name="Ge C."/>
            <person name="Zhang Z."/>
            <person name="Wang Q."/>
            <person name="Fei Z."/>
            <person name="Jiao C."/>
            <person name="Wang Q."/>
        </authorList>
    </citation>
    <scope>NUCLEOTIDE SEQUENCE [LARGE SCALE GENOMIC DNA]</scope>
    <source>
        <strain evidence="2">cv. Varoflay</strain>
    </source>
</reference>
<feature type="domain" description="Reverse transcriptase zinc-binding" evidence="1">
    <location>
        <begin position="10"/>
        <end position="81"/>
    </location>
</feature>
<organism evidence="2 3">
    <name type="scientific">Spinacia oleracea</name>
    <name type="common">Spinach</name>
    <dbReference type="NCBI Taxonomy" id="3562"/>
    <lineage>
        <taxon>Eukaryota</taxon>
        <taxon>Viridiplantae</taxon>
        <taxon>Streptophyta</taxon>
        <taxon>Embryophyta</taxon>
        <taxon>Tracheophyta</taxon>
        <taxon>Spermatophyta</taxon>
        <taxon>Magnoliopsida</taxon>
        <taxon>eudicotyledons</taxon>
        <taxon>Gunneridae</taxon>
        <taxon>Pentapetalae</taxon>
        <taxon>Caryophyllales</taxon>
        <taxon>Chenopodiaceae</taxon>
        <taxon>Chenopodioideae</taxon>
        <taxon>Anserineae</taxon>
        <taxon>Spinacia</taxon>
    </lineage>
</organism>
<evidence type="ECO:0000259" key="1">
    <source>
        <dbReference type="Pfam" id="PF13966"/>
    </source>
</evidence>
<name>A0A9R0K9T7_SPIOL</name>
<dbReference type="RefSeq" id="XP_021863770.1">
    <property type="nucleotide sequence ID" value="XM_022008078.1"/>
</dbReference>
<proteinExistence type="predicted"/>
<dbReference type="Pfam" id="PF13966">
    <property type="entry name" value="zf-RVT"/>
    <property type="match status" value="1"/>
</dbReference>
<gene>
    <name evidence="3" type="primary">LOC110802643</name>
</gene>
<accession>A0A9R0K9T7</accession>
<dbReference type="GeneID" id="110802643"/>
<dbReference type="KEGG" id="soe:110802643"/>
<dbReference type="AlphaFoldDB" id="A0A9R0K9T7"/>
<evidence type="ECO:0000313" key="2">
    <source>
        <dbReference type="Proteomes" id="UP000813463"/>
    </source>
</evidence>
<protein>
    <recommendedName>
        <fullName evidence="1">Reverse transcriptase zinc-binding domain-containing protein</fullName>
    </recommendedName>
</protein>
<dbReference type="Proteomes" id="UP000813463">
    <property type="component" value="Chromosome 4"/>
</dbReference>
<evidence type="ECO:0000313" key="3">
    <source>
        <dbReference type="RefSeq" id="XP_021863770.1"/>
    </source>
</evidence>
<keyword evidence="2" id="KW-1185">Reference proteome</keyword>
<sequence length="271" mass="30866">MKNVGATRNNGSITFWKKLWKGNILPKWKMFLWKLVNNALLVRRGLKRRNIIQDSLCVICSQNEEFEKHLFWDCWLAAHIWKSCQLGINTSSAFSIPMSSWVKNFLIFLWKEDGHESSRVNLFIAVMWGIWIQTCPATLLRWIQGILKEVEQANCVSKKHTQVRCIRQEVQQHRLENQKVCLAGQSDIHSDILLVDGTWKASKGTRNAIAAVGWILVRAQSNTHEGSECVYAHSALQTEALAVSKGLAYARQYEVDSIIVKTGSSKLVQAS</sequence>
<dbReference type="OrthoDB" id="1751718at2759"/>